<gene>
    <name evidence="1" type="ORF">PNK_1668</name>
</gene>
<sequence length="603" mass="67979">MFTSIRNYFGYQSHQPLEAIYISDDSPTPHRTISTTEKVRAWAASCWNSCVEATIAFFRPPQVENESPTCQSRTGWACRRAVQMVVLPGTAVASCVAMGVFAGSSSEQILYPLGAIGLGSALSFWPELSLPTKFVNFVNQLLVGYSLEIYWGLTQVTLNLNDDDVAAHKSMEAIFVSLSAYYMAHRITETFRNQQLDEEKLFPIVRGTNNELRGRNYGTSPSVNVEVARERRIRHHKLPLTPFLQGSLSNKVTTILSQLAKASASCSLLIIAYNSHNKSFEVFKDLGWFFGGHLLGSLATRKLFTTWENLVVKNHRRIPPVSLKVIRLAANLSNIAHPLVSALPLIVFHPATYALTGAAQGYKAFLEQWKFEVLPYISEDRSAFHVDLETEQIQIVGRNQLEEIRGVSFDLHHRLALATKVRRVANVFWAAGFYAWFSAAILTTSHPAEHGALLSLFGSVLAGRYIGRLADNYFSPALRYQHALDRIENPLNRTYRKLHMRAINTFYFYLHQYPDWSMLTFQYIINKIAIDDQSLVKNDELKLFFSYLAYGTLGFSIGANGIYNDSTRKRPGTTIAERNWALMLFSGDTYNYLAEAVQGMKMA</sequence>
<dbReference type="AlphaFoldDB" id="A0A0U5JDT9"/>
<keyword evidence="2" id="KW-1185">Reference proteome</keyword>
<accession>A0A0U5JDT9</accession>
<dbReference type="EMBL" id="LN879502">
    <property type="protein sequence ID" value="CUI17277.1"/>
    <property type="molecule type" value="Genomic_DNA"/>
</dbReference>
<dbReference type="PATRIC" id="fig|389348.3.peg.1868"/>
<evidence type="ECO:0000313" key="1">
    <source>
        <dbReference type="EMBL" id="CUI17277.1"/>
    </source>
</evidence>
<organism evidence="1 2">
    <name type="scientific">Candidatus Protochlamydia naegleriophila</name>
    <dbReference type="NCBI Taxonomy" id="389348"/>
    <lineage>
        <taxon>Bacteria</taxon>
        <taxon>Pseudomonadati</taxon>
        <taxon>Chlamydiota</taxon>
        <taxon>Chlamydiia</taxon>
        <taxon>Parachlamydiales</taxon>
        <taxon>Parachlamydiaceae</taxon>
        <taxon>Candidatus Protochlamydia</taxon>
    </lineage>
</organism>
<dbReference type="Proteomes" id="UP000069902">
    <property type="component" value="Chromosome cPNK"/>
</dbReference>
<protein>
    <submittedName>
        <fullName evidence="1">Uncharacterized protein</fullName>
    </submittedName>
</protein>
<proteinExistence type="predicted"/>
<dbReference type="RefSeq" id="WP_059061428.1">
    <property type="nucleotide sequence ID" value="NZ_LN879502.1"/>
</dbReference>
<dbReference type="KEGG" id="pnl:PNK_1668"/>
<dbReference type="InParanoid" id="A0A0U5JDT9"/>
<reference evidence="2" key="1">
    <citation type="submission" date="2015-09" db="EMBL/GenBank/DDBJ databases">
        <authorList>
            <person name="Bertelli C."/>
        </authorList>
    </citation>
    <scope>NUCLEOTIDE SEQUENCE [LARGE SCALE GENOMIC DNA]</scope>
    <source>
        <strain evidence="2">KNic</strain>
    </source>
</reference>
<evidence type="ECO:0000313" key="2">
    <source>
        <dbReference type="Proteomes" id="UP000069902"/>
    </source>
</evidence>
<name>A0A0U5JDT9_9BACT</name>